<dbReference type="Pfam" id="PF20388">
    <property type="entry name" value="DUF6683"/>
    <property type="match status" value="1"/>
</dbReference>
<evidence type="ECO:0000313" key="2">
    <source>
        <dbReference type="EMBL" id="MDT0498232.1"/>
    </source>
</evidence>
<dbReference type="InterPro" id="IPR046505">
    <property type="entry name" value="DUF6683"/>
</dbReference>
<protein>
    <submittedName>
        <fullName evidence="2">Uncharacterized protein</fullName>
    </submittedName>
</protein>
<dbReference type="EMBL" id="JAVRIC010000018">
    <property type="protein sequence ID" value="MDT0498232.1"/>
    <property type="molecule type" value="Genomic_DNA"/>
</dbReference>
<sequence>MTTPLFRNTSVSMFSVGLLLLASIAQAQAPSQSFFSAVAFGTNNALLSNGITNRSWINPATSPAKRSDLATQDGKYSSAEVLQYKPSSTVSQSVRTDLRTHLIRTNSSPEFQAEITKALSTDAIWQEFDRLLTSYGYSSRNLADVMAAYYVCGWEIVHKQEIQPQQFKAIRNQLAVTMANSPDIRRLSDAEKQRTAEAMGIMTAIAGAGSQELLKQRNQQGFAELQQAVYQSFSRQGIDLKQLKLTDDGFVMG</sequence>
<organism evidence="2 3">
    <name type="scientific">Banduia mediterranea</name>
    <dbReference type="NCBI Taxonomy" id="3075609"/>
    <lineage>
        <taxon>Bacteria</taxon>
        <taxon>Pseudomonadati</taxon>
        <taxon>Pseudomonadota</taxon>
        <taxon>Gammaproteobacteria</taxon>
        <taxon>Nevskiales</taxon>
        <taxon>Algiphilaceae</taxon>
        <taxon>Banduia</taxon>
    </lineage>
</organism>
<keyword evidence="1" id="KW-0732">Signal</keyword>
<feature type="chain" id="PRO_5046629044" evidence="1">
    <location>
        <begin position="28"/>
        <end position="253"/>
    </location>
</feature>
<keyword evidence="3" id="KW-1185">Reference proteome</keyword>
<evidence type="ECO:0000256" key="1">
    <source>
        <dbReference type="SAM" id="SignalP"/>
    </source>
</evidence>
<feature type="signal peptide" evidence="1">
    <location>
        <begin position="1"/>
        <end position="27"/>
    </location>
</feature>
<name>A0ABU2WK45_9GAMM</name>
<accession>A0ABU2WK45</accession>
<dbReference type="RefSeq" id="WP_311365603.1">
    <property type="nucleotide sequence ID" value="NZ_JAVRIC010000018.1"/>
</dbReference>
<dbReference type="Proteomes" id="UP001254608">
    <property type="component" value="Unassembled WGS sequence"/>
</dbReference>
<comment type="caution">
    <text evidence="2">The sequence shown here is derived from an EMBL/GenBank/DDBJ whole genome shotgun (WGS) entry which is preliminary data.</text>
</comment>
<reference evidence="2 3" key="1">
    <citation type="submission" date="2023-09" db="EMBL/GenBank/DDBJ databases">
        <authorList>
            <person name="Rey-Velasco X."/>
        </authorList>
    </citation>
    <scope>NUCLEOTIDE SEQUENCE [LARGE SCALE GENOMIC DNA]</scope>
    <source>
        <strain evidence="2 3">W345</strain>
    </source>
</reference>
<proteinExistence type="predicted"/>
<evidence type="ECO:0000313" key="3">
    <source>
        <dbReference type="Proteomes" id="UP001254608"/>
    </source>
</evidence>
<gene>
    <name evidence="2" type="ORF">RM530_12770</name>
</gene>